<dbReference type="EMBL" id="JARPUR010000006">
    <property type="protein sequence ID" value="KAK4873576.1"/>
    <property type="molecule type" value="Genomic_DNA"/>
</dbReference>
<dbReference type="Proteomes" id="UP001353858">
    <property type="component" value="Unassembled WGS sequence"/>
</dbReference>
<comment type="caution">
    <text evidence="1">The sequence shown here is derived from an EMBL/GenBank/DDBJ whole genome shotgun (WGS) entry which is preliminary data.</text>
</comment>
<reference evidence="2" key="1">
    <citation type="submission" date="2023-01" db="EMBL/GenBank/DDBJ databases">
        <title>Key to firefly adult light organ development and bioluminescence: homeobox transcription factors regulate luciferase expression and transportation to peroxisome.</title>
        <authorList>
            <person name="Fu X."/>
        </authorList>
    </citation>
    <scope>NUCLEOTIDE SEQUENCE [LARGE SCALE GENOMIC DNA]</scope>
</reference>
<keyword evidence="2" id="KW-1185">Reference proteome</keyword>
<sequence length="90" mass="10602">MICTLDIGTSQSQVYHNHSTSQSKIFRTMVDTPWYVSNQTLHQDLGIPFIKEFMQEKSNKHHARLEIHTNLLIELLLPNRNNKRLKRQST</sequence>
<protein>
    <submittedName>
        <fullName evidence="1">Uncharacterized protein</fullName>
    </submittedName>
</protein>
<dbReference type="AlphaFoldDB" id="A0AAN7P3N0"/>
<evidence type="ECO:0000313" key="2">
    <source>
        <dbReference type="Proteomes" id="UP001353858"/>
    </source>
</evidence>
<accession>A0AAN7P3N0</accession>
<proteinExistence type="predicted"/>
<gene>
    <name evidence="1" type="ORF">RN001_012936</name>
</gene>
<name>A0AAN7P3N0_9COLE</name>
<organism evidence="1 2">
    <name type="scientific">Aquatica leii</name>
    <dbReference type="NCBI Taxonomy" id="1421715"/>
    <lineage>
        <taxon>Eukaryota</taxon>
        <taxon>Metazoa</taxon>
        <taxon>Ecdysozoa</taxon>
        <taxon>Arthropoda</taxon>
        <taxon>Hexapoda</taxon>
        <taxon>Insecta</taxon>
        <taxon>Pterygota</taxon>
        <taxon>Neoptera</taxon>
        <taxon>Endopterygota</taxon>
        <taxon>Coleoptera</taxon>
        <taxon>Polyphaga</taxon>
        <taxon>Elateriformia</taxon>
        <taxon>Elateroidea</taxon>
        <taxon>Lampyridae</taxon>
        <taxon>Luciolinae</taxon>
        <taxon>Aquatica</taxon>
    </lineage>
</organism>
<evidence type="ECO:0000313" key="1">
    <source>
        <dbReference type="EMBL" id="KAK4873576.1"/>
    </source>
</evidence>